<sequence>MSHSLKVTVLGCGSSPGVPRIGGDWGACDPENPKNRRRRCSILVQRGEAGATTDVLVDTSPDLREQSISASLARIDGVLYTHPHADHIHGIDDLRGFVLNMRQRVDIHANDLTMERLVEGFGYCFETPPGSDYPPILNAHRLVAGEPVSVVGPGGSVTALPIEQQHGRIKSLAFRFGRFGYSSDVSDLDERAAAELQGLDVWIVDALRYKPHPSHFSVDEALSWAERLKPKRTILTHMHVDLDYETLRRSLPEGVEPAYDGMSFDVEVD</sequence>
<dbReference type="PANTHER" id="PTHR42663">
    <property type="entry name" value="HYDROLASE C777.06C-RELATED-RELATED"/>
    <property type="match status" value="1"/>
</dbReference>
<dbReference type="OrthoDB" id="9800940at2"/>
<evidence type="ECO:0000313" key="2">
    <source>
        <dbReference type="EMBL" id="SER31435.1"/>
    </source>
</evidence>
<evidence type="ECO:0000259" key="1">
    <source>
        <dbReference type="SMART" id="SM00849"/>
    </source>
</evidence>
<reference evidence="2 3" key="1">
    <citation type="submission" date="2016-10" db="EMBL/GenBank/DDBJ databases">
        <authorList>
            <person name="de Groot N.N."/>
        </authorList>
    </citation>
    <scope>NUCLEOTIDE SEQUENCE [LARGE SCALE GENOMIC DNA]</scope>
    <source>
        <strain evidence="2 3">A52C2</strain>
    </source>
</reference>
<dbReference type="InterPro" id="IPR001279">
    <property type="entry name" value="Metallo-B-lactamas"/>
</dbReference>
<organism evidence="2 3">
    <name type="scientific">Faunimonas pinastri</name>
    <dbReference type="NCBI Taxonomy" id="1855383"/>
    <lineage>
        <taxon>Bacteria</taxon>
        <taxon>Pseudomonadati</taxon>
        <taxon>Pseudomonadota</taxon>
        <taxon>Alphaproteobacteria</taxon>
        <taxon>Hyphomicrobiales</taxon>
        <taxon>Afifellaceae</taxon>
        <taxon>Faunimonas</taxon>
    </lineage>
</organism>
<dbReference type="Pfam" id="PF12706">
    <property type="entry name" value="Lactamase_B_2"/>
    <property type="match status" value="1"/>
</dbReference>
<dbReference type="AlphaFoldDB" id="A0A1H9N706"/>
<gene>
    <name evidence="2" type="ORF">SAMN05216548_11510</name>
</gene>
<proteinExistence type="predicted"/>
<dbReference type="CDD" id="cd16279">
    <property type="entry name" value="metallo-hydrolase-like_MBL-fold"/>
    <property type="match status" value="1"/>
</dbReference>
<dbReference type="Gene3D" id="3.60.15.10">
    <property type="entry name" value="Ribonuclease Z/Hydroxyacylglutathione hydrolase-like"/>
    <property type="match status" value="1"/>
</dbReference>
<name>A0A1H9N706_9HYPH</name>
<dbReference type="SUPFAM" id="SSF56281">
    <property type="entry name" value="Metallo-hydrolase/oxidoreductase"/>
    <property type="match status" value="1"/>
</dbReference>
<dbReference type="EMBL" id="FOFG01000015">
    <property type="protein sequence ID" value="SER31435.1"/>
    <property type="molecule type" value="Genomic_DNA"/>
</dbReference>
<dbReference type="Proteomes" id="UP000199647">
    <property type="component" value="Unassembled WGS sequence"/>
</dbReference>
<protein>
    <submittedName>
        <fullName evidence="2">Phosphoribosyl 1,2-cyclic phosphate phosphodiesterase</fullName>
    </submittedName>
</protein>
<keyword evidence="3" id="KW-1185">Reference proteome</keyword>
<dbReference type="SMART" id="SM00849">
    <property type="entry name" value="Lactamase_B"/>
    <property type="match status" value="1"/>
</dbReference>
<accession>A0A1H9N706</accession>
<evidence type="ECO:0000313" key="3">
    <source>
        <dbReference type="Proteomes" id="UP000199647"/>
    </source>
</evidence>
<feature type="domain" description="Metallo-beta-lactamase" evidence="1">
    <location>
        <begin position="39"/>
        <end position="239"/>
    </location>
</feature>
<dbReference type="PANTHER" id="PTHR42663:SF6">
    <property type="entry name" value="HYDROLASE C777.06C-RELATED"/>
    <property type="match status" value="1"/>
</dbReference>
<dbReference type="RefSeq" id="WP_092498706.1">
    <property type="nucleotide sequence ID" value="NZ_FOFG01000015.1"/>
</dbReference>
<dbReference type="STRING" id="1855383.SAMN05216548_11510"/>
<dbReference type="InterPro" id="IPR036866">
    <property type="entry name" value="RibonucZ/Hydroxyglut_hydro"/>
</dbReference>